<sequence length="254" mass="28781">MAAGPIQRVCVPAFERRDEPRPHTVYAIQVTLPSQTWTVYRRYSEFVALHAALSPPAPPAPLPPKQAAKDSWRAIVGLGGWLPVTAAQQRADDRAAEERRQGLERYLRGILAAPDAHWRESDAFLQFLQAPEHEREPEAPRECASPPSLPAAAPPLRPWHTRAPAPAERMRETDVTRPMDDHTLLQHQTHTLMASQDVQAEQLARILRRQRDLGLTIHDELEVHRELLQSMHSHMQQTQTKLDAAEKSMNRFSS</sequence>
<feature type="domain" description="PX" evidence="10">
    <location>
        <begin position="4"/>
        <end position="135"/>
    </location>
</feature>
<evidence type="ECO:0000256" key="7">
    <source>
        <dbReference type="ARBA" id="ARBA00023329"/>
    </source>
</evidence>
<dbReference type="Proteomes" id="UP001220961">
    <property type="component" value="Chromosome 2"/>
</dbReference>
<evidence type="ECO:0000256" key="2">
    <source>
        <dbReference type="ARBA" id="ARBA00010883"/>
    </source>
</evidence>
<accession>A0AAF0IVT1</accession>
<evidence type="ECO:0000256" key="6">
    <source>
        <dbReference type="ARBA" id="ARBA00023136"/>
    </source>
</evidence>
<feature type="region of interest" description="Disordered" evidence="8">
    <location>
        <begin position="132"/>
        <end position="173"/>
    </location>
</feature>
<dbReference type="AlphaFoldDB" id="A0AAF0IVT1"/>
<evidence type="ECO:0000259" key="10">
    <source>
        <dbReference type="PROSITE" id="PS50195"/>
    </source>
</evidence>
<comment type="similarity">
    <text evidence="2">Belongs to the sorting nexin family.</text>
</comment>
<dbReference type="PANTHER" id="PTHR15813:SF9">
    <property type="entry name" value="PX DOMAIN-CONTAINING PROTEIN"/>
    <property type="match status" value="1"/>
</dbReference>
<dbReference type="PROSITE" id="PS50192">
    <property type="entry name" value="T_SNARE"/>
    <property type="match status" value="1"/>
</dbReference>
<dbReference type="SUPFAM" id="SSF64268">
    <property type="entry name" value="PX domain"/>
    <property type="match status" value="1"/>
</dbReference>
<dbReference type="InterPro" id="IPR001683">
    <property type="entry name" value="PX_dom"/>
</dbReference>
<evidence type="ECO:0000256" key="1">
    <source>
        <dbReference type="ARBA" id="ARBA00004180"/>
    </source>
</evidence>
<dbReference type="Pfam" id="PF00787">
    <property type="entry name" value="PX"/>
    <property type="match status" value="1"/>
</dbReference>
<dbReference type="PANTHER" id="PTHR15813">
    <property type="entry name" value="SORTING NEXIN-22 AND 24"/>
    <property type="match status" value="1"/>
</dbReference>
<gene>
    <name evidence="11" type="ORF">MCAP1_001014</name>
</gene>
<evidence type="ECO:0000256" key="8">
    <source>
        <dbReference type="SAM" id="MobiDB-lite"/>
    </source>
</evidence>
<dbReference type="GO" id="GO:0015031">
    <property type="term" value="P:protein transport"/>
    <property type="evidence" value="ECO:0007669"/>
    <property type="project" value="UniProtKB-KW"/>
</dbReference>
<feature type="compositionally biased region" description="Basic and acidic residues" evidence="8">
    <location>
        <begin position="243"/>
        <end position="254"/>
    </location>
</feature>
<feature type="region of interest" description="Disordered" evidence="8">
    <location>
        <begin position="235"/>
        <end position="254"/>
    </location>
</feature>
<dbReference type="InterPro" id="IPR052467">
    <property type="entry name" value="Sorting_nexin_PX-domain"/>
</dbReference>
<keyword evidence="12" id="KW-1185">Reference proteome</keyword>
<proteinExistence type="inferred from homology"/>
<dbReference type="InterPro" id="IPR036871">
    <property type="entry name" value="PX_dom_sf"/>
</dbReference>
<evidence type="ECO:0000259" key="9">
    <source>
        <dbReference type="PROSITE" id="PS50192"/>
    </source>
</evidence>
<protein>
    <recommendedName>
        <fullName evidence="13">PX domain-containing protein</fullName>
    </recommendedName>
</protein>
<evidence type="ECO:0000256" key="3">
    <source>
        <dbReference type="ARBA" id="ARBA00022448"/>
    </source>
</evidence>
<dbReference type="SMART" id="SM00312">
    <property type="entry name" value="PX"/>
    <property type="match status" value="1"/>
</dbReference>
<feature type="compositionally biased region" description="Basic and acidic residues" evidence="8">
    <location>
        <begin position="132"/>
        <end position="141"/>
    </location>
</feature>
<name>A0AAF0IVT1_9BASI</name>
<dbReference type="Gene3D" id="3.30.1520.10">
    <property type="entry name" value="Phox-like domain"/>
    <property type="match status" value="1"/>
</dbReference>
<dbReference type="GO" id="GO:1901981">
    <property type="term" value="F:phosphatidylinositol phosphate binding"/>
    <property type="evidence" value="ECO:0007669"/>
    <property type="project" value="TreeGrafter"/>
</dbReference>
<dbReference type="EMBL" id="CP119909">
    <property type="protein sequence ID" value="WFD18803.1"/>
    <property type="molecule type" value="Genomic_DNA"/>
</dbReference>
<evidence type="ECO:0008006" key="13">
    <source>
        <dbReference type="Google" id="ProtNLM"/>
    </source>
</evidence>
<evidence type="ECO:0000256" key="5">
    <source>
        <dbReference type="ARBA" id="ARBA00023121"/>
    </source>
</evidence>
<organism evidence="11 12">
    <name type="scientific">Malassezia caprae</name>
    <dbReference type="NCBI Taxonomy" id="1381934"/>
    <lineage>
        <taxon>Eukaryota</taxon>
        <taxon>Fungi</taxon>
        <taxon>Dikarya</taxon>
        <taxon>Basidiomycota</taxon>
        <taxon>Ustilaginomycotina</taxon>
        <taxon>Malasseziomycetes</taxon>
        <taxon>Malasseziales</taxon>
        <taxon>Malasseziaceae</taxon>
        <taxon>Malassezia</taxon>
    </lineage>
</organism>
<feature type="domain" description="T-SNARE coiled-coil homology" evidence="9">
    <location>
        <begin position="190"/>
        <end position="252"/>
    </location>
</feature>
<dbReference type="SMART" id="SM00397">
    <property type="entry name" value="t_SNARE"/>
    <property type="match status" value="1"/>
</dbReference>
<evidence type="ECO:0000313" key="11">
    <source>
        <dbReference type="EMBL" id="WFD18803.1"/>
    </source>
</evidence>
<keyword evidence="6" id="KW-0472">Membrane</keyword>
<comment type="subcellular location">
    <subcellularLocation>
        <location evidence="1">Cytoplasmic vesicle membrane</location>
        <topology evidence="1">Peripheral membrane protein</topology>
        <orientation evidence="1">Cytoplasmic side</orientation>
    </subcellularLocation>
</comment>
<evidence type="ECO:0000313" key="12">
    <source>
        <dbReference type="Proteomes" id="UP001220961"/>
    </source>
</evidence>
<dbReference type="SUPFAM" id="SSF58038">
    <property type="entry name" value="SNARE fusion complex"/>
    <property type="match status" value="1"/>
</dbReference>
<keyword evidence="7" id="KW-0968">Cytoplasmic vesicle</keyword>
<dbReference type="InterPro" id="IPR000727">
    <property type="entry name" value="T_SNARE_dom"/>
</dbReference>
<keyword evidence="5" id="KW-0446">Lipid-binding</keyword>
<keyword evidence="3" id="KW-0813">Transport</keyword>
<dbReference type="Gene3D" id="1.20.5.110">
    <property type="match status" value="1"/>
</dbReference>
<feature type="compositionally biased region" description="Pro residues" evidence="8">
    <location>
        <begin position="147"/>
        <end position="157"/>
    </location>
</feature>
<keyword evidence="4" id="KW-0653">Protein transport</keyword>
<dbReference type="CDD" id="cd15858">
    <property type="entry name" value="SNARE_VAM7"/>
    <property type="match status" value="1"/>
</dbReference>
<evidence type="ECO:0000256" key="4">
    <source>
        <dbReference type="ARBA" id="ARBA00022927"/>
    </source>
</evidence>
<reference evidence="11" key="1">
    <citation type="submission" date="2023-03" db="EMBL/GenBank/DDBJ databases">
        <title>Mating type loci evolution in Malassezia.</title>
        <authorList>
            <person name="Coelho M.A."/>
        </authorList>
    </citation>
    <scope>NUCLEOTIDE SEQUENCE</scope>
    <source>
        <strain evidence="11">CBS 10434</strain>
    </source>
</reference>
<dbReference type="GO" id="GO:0030659">
    <property type="term" value="C:cytoplasmic vesicle membrane"/>
    <property type="evidence" value="ECO:0007669"/>
    <property type="project" value="UniProtKB-SubCell"/>
</dbReference>
<dbReference type="PROSITE" id="PS50195">
    <property type="entry name" value="PX"/>
    <property type="match status" value="1"/>
</dbReference>